<dbReference type="AlphaFoldDB" id="A0AAD8L072"/>
<organism evidence="1 2">
    <name type="scientific">Tagetes erecta</name>
    <name type="common">African marigold</name>
    <dbReference type="NCBI Taxonomy" id="13708"/>
    <lineage>
        <taxon>Eukaryota</taxon>
        <taxon>Viridiplantae</taxon>
        <taxon>Streptophyta</taxon>
        <taxon>Embryophyta</taxon>
        <taxon>Tracheophyta</taxon>
        <taxon>Spermatophyta</taxon>
        <taxon>Magnoliopsida</taxon>
        <taxon>eudicotyledons</taxon>
        <taxon>Gunneridae</taxon>
        <taxon>Pentapetalae</taxon>
        <taxon>asterids</taxon>
        <taxon>campanulids</taxon>
        <taxon>Asterales</taxon>
        <taxon>Asteraceae</taxon>
        <taxon>Asteroideae</taxon>
        <taxon>Heliantheae alliance</taxon>
        <taxon>Tageteae</taxon>
        <taxon>Tagetes</taxon>
    </lineage>
</organism>
<gene>
    <name evidence="1" type="ORF">QVD17_08501</name>
</gene>
<keyword evidence="2" id="KW-1185">Reference proteome</keyword>
<protein>
    <submittedName>
        <fullName evidence="1">Uncharacterized protein</fullName>
    </submittedName>
</protein>
<dbReference type="Proteomes" id="UP001229421">
    <property type="component" value="Unassembled WGS sequence"/>
</dbReference>
<proteinExistence type="predicted"/>
<evidence type="ECO:0000313" key="2">
    <source>
        <dbReference type="Proteomes" id="UP001229421"/>
    </source>
</evidence>
<dbReference type="EMBL" id="JAUHHV010000002">
    <property type="protein sequence ID" value="KAK1431814.1"/>
    <property type="molecule type" value="Genomic_DNA"/>
</dbReference>
<evidence type="ECO:0000313" key="1">
    <source>
        <dbReference type="EMBL" id="KAK1431814.1"/>
    </source>
</evidence>
<reference evidence="1" key="1">
    <citation type="journal article" date="2023" name="bioRxiv">
        <title>Improved chromosome-level genome assembly for marigold (Tagetes erecta).</title>
        <authorList>
            <person name="Jiang F."/>
            <person name="Yuan L."/>
            <person name="Wang S."/>
            <person name="Wang H."/>
            <person name="Xu D."/>
            <person name="Wang A."/>
            <person name="Fan W."/>
        </authorList>
    </citation>
    <scope>NUCLEOTIDE SEQUENCE</scope>
    <source>
        <strain evidence="1">WSJ</strain>
        <tissue evidence="1">Leaf</tissue>
    </source>
</reference>
<sequence length="157" mass="17970">MDMDDLTRQLDRSIEQRFEKPVEVIDLEIGYAEPTTIDGDGCTTIKKNASAYTKEERKEHDRERKAYAAITMGFEREIHHVFRKYKTAKELKDAMGQRFGGNGKSKKMSQPQKLEMGSGQHVKNLSAEDVNVIDHALMAEINSQTKVEVDSNLFTFR</sequence>
<name>A0AAD8L072_TARER</name>
<comment type="caution">
    <text evidence="1">The sequence shown here is derived from an EMBL/GenBank/DDBJ whole genome shotgun (WGS) entry which is preliminary data.</text>
</comment>
<accession>A0AAD8L072</accession>